<dbReference type="Proteomes" id="UP000637774">
    <property type="component" value="Unassembled WGS sequence"/>
</dbReference>
<proteinExistence type="predicted"/>
<evidence type="ECO:0000313" key="2">
    <source>
        <dbReference type="Proteomes" id="UP000637774"/>
    </source>
</evidence>
<name>A0ABQ2A9R5_9BACT</name>
<protein>
    <recommendedName>
        <fullName evidence="3">MCE family protein</fullName>
    </recommendedName>
</protein>
<accession>A0ABQ2A9R5</accession>
<dbReference type="EMBL" id="BMGY01000030">
    <property type="protein sequence ID" value="GGH88176.1"/>
    <property type="molecule type" value="Genomic_DNA"/>
</dbReference>
<organism evidence="1 2">
    <name type="scientific">Hymenobacter frigidus</name>
    <dbReference type="NCBI Taxonomy" id="1524095"/>
    <lineage>
        <taxon>Bacteria</taxon>
        <taxon>Pseudomonadati</taxon>
        <taxon>Bacteroidota</taxon>
        <taxon>Cytophagia</taxon>
        <taxon>Cytophagales</taxon>
        <taxon>Hymenobacteraceae</taxon>
        <taxon>Hymenobacter</taxon>
    </lineage>
</organism>
<reference evidence="2" key="1">
    <citation type="journal article" date="2019" name="Int. J. Syst. Evol. Microbiol.">
        <title>The Global Catalogue of Microorganisms (GCM) 10K type strain sequencing project: providing services to taxonomists for standard genome sequencing and annotation.</title>
        <authorList>
            <consortium name="The Broad Institute Genomics Platform"/>
            <consortium name="The Broad Institute Genome Sequencing Center for Infectious Disease"/>
            <person name="Wu L."/>
            <person name="Ma J."/>
        </authorList>
    </citation>
    <scope>NUCLEOTIDE SEQUENCE [LARGE SCALE GENOMIC DNA]</scope>
    <source>
        <strain evidence="2">CGMCC 1.14966</strain>
    </source>
</reference>
<gene>
    <name evidence="1" type="ORF">GCM10011495_28830</name>
</gene>
<comment type="caution">
    <text evidence="1">The sequence shown here is derived from an EMBL/GenBank/DDBJ whole genome shotgun (WGS) entry which is preliminary data.</text>
</comment>
<keyword evidence="2" id="KW-1185">Reference proteome</keyword>
<sequence>MAETDPVYISTPSHFYIKNMPSDHLLATVSALKNGLTSLPLGSAMDNTETWQQQFLQSGQPGLQDIAREIGNLQSLLSGGALSARAIGNSLTMLGNQTSEASAQASADLQKPLVELADLLRRHGSDLLAHAEKAAK</sequence>
<evidence type="ECO:0000313" key="1">
    <source>
        <dbReference type="EMBL" id="GGH88176.1"/>
    </source>
</evidence>
<evidence type="ECO:0008006" key="3">
    <source>
        <dbReference type="Google" id="ProtNLM"/>
    </source>
</evidence>